<reference evidence="3" key="1">
    <citation type="journal article" date="2019" name="G3 (Bethesda)">
        <title>Genome Assemblies of Two Rare Opportunistic Yeast Pathogens: Diutina rugosa (syn. Candida rugosa) and Trichomonascus ciferrii (syn. Candida ciferrii).</title>
        <authorList>
            <person name="Mixao V."/>
            <person name="Saus E."/>
            <person name="Hansen A.P."/>
            <person name="Lass-Florl C."/>
            <person name="Gabaldon T."/>
        </authorList>
    </citation>
    <scope>NUCLEOTIDE SEQUENCE</scope>
    <source>
        <strain evidence="3">CBS 4856</strain>
    </source>
</reference>
<evidence type="ECO:0000313" key="3">
    <source>
        <dbReference type="EMBL" id="KAA8912678.1"/>
    </source>
</evidence>
<keyword evidence="1" id="KW-0812">Transmembrane</keyword>
<comment type="caution">
    <text evidence="3">The sequence shown here is derived from an EMBL/GenBank/DDBJ whole genome shotgun (WGS) entry which is preliminary data.</text>
</comment>
<feature type="transmembrane region" description="Helical" evidence="1">
    <location>
        <begin position="134"/>
        <end position="155"/>
    </location>
</feature>
<feature type="transmembrane region" description="Helical" evidence="1">
    <location>
        <begin position="175"/>
        <end position="198"/>
    </location>
</feature>
<name>A0A642VA63_9ASCO</name>
<dbReference type="VEuPathDB" id="FungiDB:TRICI_003396"/>
<evidence type="ECO:0000256" key="1">
    <source>
        <dbReference type="SAM" id="Phobius"/>
    </source>
</evidence>
<keyword evidence="4" id="KW-1185">Reference proteome</keyword>
<evidence type="ECO:0000256" key="2">
    <source>
        <dbReference type="SAM" id="SignalP"/>
    </source>
</evidence>
<keyword evidence="1" id="KW-0472">Membrane</keyword>
<gene>
    <name evidence="3" type="ORF">TRICI_003396</name>
</gene>
<evidence type="ECO:0000313" key="4">
    <source>
        <dbReference type="Proteomes" id="UP000761534"/>
    </source>
</evidence>
<dbReference type="AlphaFoldDB" id="A0A642VA63"/>
<feature type="transmembrane region" description="Helical" evidence="1">
    <location>
        <begin position="94"/>
        <end position="113"/>
    </location>
</feature>
<proteinExistence type="predicted"/>
<dbReference type="EMBL" id="SWFS01000248">
    <property type="protein sequence ID" value="KAA8912678.1"/>
    <property type="molecule type" value="Genomic_DNA"/>
</dbReference>
<feature type="chain" id="PRO_5024814001" evidence="2">
    <location>
        <begin position="23"/>
        <end position="213"/>
    </location>
</feature>
<protein>
    <submittedName>
        <fullName evidence="3">Uncharacterized protein</fullName>
    </submittedName>
</protein>
<keyword evidence="2" id="KW-0732">Signal</keyword>
<sequence>MCLSAQSLYLLLISTFGRLANAEYLSFGESVLNPNERKSAIAKVPKIGERWCSPKTIFTCIIIPANAFALAGGLMTTSESAGAPMDPSKAPTSVGLQATGQFVLLALATALSLRSLSVTNRNRIRNCTASTVSFACMFLVSRAIYGFISCFIRELNYFIPYNYYTHTGAYTTFTTTYYIFGPTMEFCSVILLLSSYFVPNQHEYGLTNNQIVD</sequence>
<keyword evidence="1" id="KW-1133">Transmembrane helix</keyword>
<organism evidence="3 4">
    <name type="scientific">Trichomonascus ciferrii</name>
    <dbReference type="NCBI Taxonomy" id="44093"/>
    <lineage>
        <taxon>Eukaryota</taxon>
        <taxon>Fungi</taxon>
        <taxon>Dikarya</taxon>
        <taxon>Ascomycota</taxon>
        <taxon>Saccharomycotina</taxon>
        <taxon>Dipodascomycetes</taxon>
        <taxon>Dipodascales</taxon>
        <taxon>Trichomonascaceae</taxon>
        <taxon>Trichomonascus</taxon>
        <taxon>Trichomonascus ciferrii complex</taxon>
    </lineage>
</organism>
<dbReference type="Proteomes" id="UP000761534">
    <property type="component" value="Unassembled WGS sequence"/>
</dbReference>
<feature type="signal peptide" evidence="2">
    <location>
        <begin position="1"/>
        <end position="22"/>
    </location>
</feature>
<accession>A0A642VA63</accession>